<dbReference type="InterPro" id="IPR029098">
    <property type="entry name" value="Acetyltransf_C"/>
</dbReference>
<dbReference type="PANTHER" id="PTHR43480:SF1">
    <property type="entry name" value="ACYL-[ACYL-CARRIER-PROTEIN]--UDP-N-ACETYLGLUCOSAMINE O-ACYLTRANSFERASE, MITOCHONDRIAL-RELATED"/>
    <property type="match status" value="1"/>
</dbReference>
<dbReference type="GO" id="GO:0016020">
    <property type="term" value="C:membrane"/>
    <property type="evidence" value="ECO:0007669"/>
    <property type="project" value="GOC"/>
</dbReference>
<comment type="caution">
    <text evidence="9">The sequence shown here is derived from an EMBL/GenBank/DDBJ whole genome shotgun (WGS) entry which is preliminary data.</text>
</comment>
<keyword evidence="6 9" id="KW-0012">Acyltransferase</keyword>
<keyword evidence="2" id="KW-0441">Lipid A biosynthesis</keyword>
<evidence type="ECO:0000256" key="3">
    <source>
        <dbReference type="ARBA" id="ARBA00022679"/>
    </source>
</evidence>
<protein>
    <submittedName>
        <fullName evidence="9">UDP-N-acetylglucosamine acyltransferase</fullName>
    </submittedName>
</protein>
<evidence type="ECO:0000313" key="9">
    <source>
        <dbReference type="EMBL" id="OZM73436.1"/>
    </source>
</evidence>
<sequence>MNGPSVSNPVSSPEPNRVHPTAVIGEGVELGTGNVIGPYAVILGPAVIGDGNWIGPHVTIGTPGEDRGGPHPAAWEHPPAGDPESDGHGVRIGSRNRIREYVSIQQGTWRTSTLGDDSYLLRGSHIGHDVLVDDAVTLACNVLLGGHTHVWSGANLGMSTVVHQKARIGPGAMVGMGSAVRREVGAFTISVGNPARASGVNMVGLSRRGLDEATIEALSPWLKGKAGLPGDGLVDRLPADLSTLVKAWDARPEL</sequence>
<dbReference type="EMBL" id="NKYE01000005">
    <property type="protein sequence ID" value="OZM73436.1"/>
    <property type="molecule type" value="Genomic_DNA"/>
</dbReference>
<feature type="domain" description="UDP N-acetylglucosamine O-acyltransferase C-terminal" evidence="8">
    <location>
        <begin position="186"/>
        <end position="219"/>
    </location>
</feature>
<evidence type="ECO:0000256" key="4">
    <source>
        <dbReference type="ARBA" id="ARBA00022737"/>
    </source>
</evidence>
<dbReference type="AlphaFoldDB" id="A0A263D7H1"/>
<evidence type="ECO:0000259" key="8">
    <source>
        <dbReference type="Pfam" id="PF13720"/>
    </source>
</evidence>
<evidence type="ECO:0000256" key="6">
    <source>
        <dbReference type="ARBA" id="ARBA00023315"/>
    </source>
</evidence>
<dbReference type="OrthoDB" id="2643438at2"/>
<dbReference type="PANTHER" id="PTHR43480">
    <property type="entry name" value="ACYL-[ACYL-CARRIER-PROTEIN]--UDP-N-ACETYLGLUCOSAMINE O-ACYLTRANSFERASE"/>
    <property type="match status" value="1"/>
</dbReference>
<keyword evidence="10" id="KW-1185">Reference proteome</keyword>
<dbReference type="PROSITE" id="PS00101">
    <property type="entry name" value="HEXAPEP_TRANSFERASES"/>
    <property type="match status" value="1"/>
</dbReference>
<feature type="region of interest" description="Disordered" evidence="7">
    <location>
        <begin position="61"/>
        <end position="91"/>
    </location>
</feature>
<feature type="region of interest" description="Disordered" evidence="7">
    <location>
        <begin position="1"/>
        <end position="20"/>
    </location>
</feature>
<dbReference type="InterPro" id="IPR018357">
    <property type="entry name" value="Hexapep_transf_CS"/>
</dbReference>
<evidence type="ECO:0000256" key="5">
    <source>
        <dbReference type="ARBA" id="ARBA00023098"/>
    </source>
</evidence>
<evidence type="ECO:0000256" key="7">
    <source>
        <dbReference type="SAM" id="MobiDB-lite"/>
    </source>
</evidence>
<keyword evidence="1" id="KW-0444">Lipid biosynthesis</keyword>
<keyword evidence="5" id="KW-0443">Lipid metabolism</keyword>
<name>A0A263D7H1_9PSEU</name>
<reference evidence="9 10" key="1">
    <citation type="submission" date="2017-07" db="EMBL/GenBank/DDBJ databases">
        <title>Amycolatopsis antarcticus sp. nov., isolated from the surface of an Antarcticus brown macroalga.</title>
        <authorList>
            <person name="Wang J."/>
            <person name="Leiva S."/>
            <person name="Huang J."/>
            <person name="Huang Y."/>
        </authorList>
    </citation>
    <scope>NUCLEOTIDE SEQUENCE [LARGE SCALE GENOMIC DNA]</scope>
    <source>
        <strain evidence="9 10">AU-G6</strain>
    </source>
</reference>
<accession>A0A263D7H1</accession>
<evidence type="ECO:0000256" key="2">
    <source>
        <dbReference type="ARBA" id="ARBA00022556"/>
    </source>
</evidence>
<keyword evidence="3 9" id="KW-0808">Transferase</keyword>
<dbReference type="InterPro" id="IPR011004">
    <property type="entry name" value="Trimer_LpxA-like_sf"/>
</dbReference>
<proteinExistence type="predicted"/>
<dbReference type="GO" id="GO:0009245">
    <property type="term" value="P:lipid A biosynthetic process"/>
    <property type="evidence" value="ECO:0007669"/>
    <property type="project" value="UniProtKB-KW"/>
</dbReference>
<dbReference type="SUPFAM" id="SSF51161">
    <property type="entry name" value="Trimeric LpxA-like enzymes"/>
    <property type="match status" value="1"/>
</dbReference>
<keyword evidence="4" id="KW-0677">Repeat</keyword>
<organism evidence="9 10">
    <name type="scientific">Amycolatopsis antarctica</name>
    <dbReference type="NCBI Taxonomy" id="1854586"/>
    <lineage>
        <taxon>Bacteria</taxon>
        <taxon>Bacillati</taxon>
        <taxon>Actinomycetota</taxon>
        <taxon>Actinomycetes</taxon>
        <taxon>Pseudonocardiales</taxon>
        <taxon>Pseudonocardiaceae</taxon>
        <taxon>Amycolatopsis</taxon>
    </lineage>
</organism>
<feature type="compositionally biased region" description="Low complexity" evidence="7">
    <location>
        <begin position="1"/>
        <end position="15"/>
    </location>
</feature>
<evidence type="ECO:0000313" key="10">
    <source>
        <dbReference type="Proteomes" id="UP000242444"/>
    </source>
</evidence>
<dbReference type="GO" id="GO:0008780">
    <property type="term" value="F:acyl-[acyl-carrier-protein]-UDP-N-acetylglucosamine O-acyltransferase activity"/>
    <property type="evidence" value="ECO:0007669"/>
    <property type="project" value="InterPro"/>
</dbReference>
<dbReference type="InterPro" id="IPR010137">
    <property type="entry name" value="Lipid_A_LpxA"/>
</dbReference>
<dbReference type="InParanoid" id="A0A263D7H1"/>
<dbReference type="Gene3D" id="2.160.10.10">
    <property type="entry name" value="Hexapeptide repeat proteins"/>
    <property type="match status" value="1"/>
</dbReference>
<dbReference type="Proteomes" id="UP000242444">
    <property type="component" value="Unassembled WGS sequence"/>
</dbReference>
<dbReference type="RefSeq" id="WP_094862691.1">
    <property type="nucleotide sequence ID" value="NZ_NKYE01000005.1"/>
</dbReference>
<evidence type="ECO:0000256" key="1">
    <source>
        <dbReference type="ARBA" id="ARBA00022516"/>
    </source>
</evidence>
<dbReference type="Pfam" id="PF13720">
    <property type="entry name" value="Acetyltransf_11"/>
    <property type="match status" value="1"/>
</dbReference>
<gene>
    <name evidence="9" type="ORF">CFN78_10135</name>
</gene>